<dbReference type="OrthoDB" id="9797850at2"/>
<evidence type="ECO:0000259" key="3">
    <source>
        <dbReference type="PROSITE" id="PS50983"/>
    </source>
</evidence>
<reference evidence="4 5" key="1">
    <citation type="submission" date="2016-10" db="EMBL/GenBank/DDBJ databases">
        <authorList>
            <person name="de Groot N.N."/>
        </authorList>
    </citation>
    <scope>NUCLEOTIDE SEQUENCE [LARGE SCALE GENOMIC DNA]</scope>
    <source>
        <strain evidence="4 5">DSM 44908</strain>
    </source>
</reference>
<dbReference type="PANTHER" id="PTHR30535">
    <property type="entry name" value="VITAMIN B12-BINDING PROTEIN"/>
    <property type="match status" value="1"/>
</dbReference>
<dbReference type="RefSeq" id="WP_068362936.1">
    <property type="nucleotide sequence ID" value="NZ_FOJN01000017.1"/>
</dbReference>
<dbReference type="GeneID" id="85487369"/>
<evidence type="ECO:0000256" key="2">
    <source>
        <dbReference type="SAM" id="SignalP"/>
    </source>
</evidence>
<dbReference type="InterPro" id="IPR050902">
    <property type="entry name" value="ABC_Transporter_SBP"/>
</dbReference>
<sequence>MRARRLGLVAVATLTLGTLVACGASEEVTDSTAATTDGGTVYPLTLDNCGETVTVDAPPSRVVSLDQDSTEILLSLGLQDRMVGTASWTDPVRANLADANAAVPRLADNAPTYEVVLDTEPDFVTASFGRHYKQGGVAERARFTEVGAPAYLSPTDCDNGRSVNGGTARTNPLTMDSLYQEITELAAIFDVNERGAALVDDLKARVAAATEGVESGDMTAAFWFADTTSPYIAGGYGAPNLLATSLGIQNAGADIQDDWAALGWESVVDRDPSILVLGDLTRDRFPGDRLADKIAFLESDPVTSTMTAVREKRYLSLHGAEMNPSIQLVDGLEKMSAGLRELGPSS</sequence>
<evidence type="ECO:0000256" key="1">
    <source>
        <dbReference type="ARBA" id="ARBA00008814"/>
    </source>
</evidence>
<proteinExistence type="inferred from homology"/>
<dbReference type="EMBL" id="FOJN01000017">
    <property type="protein sequence ID" value="SFA61167.1"/>
    <property type="molecule type" value="Genomic_DNA"/>
</dbReference>
<dbReference type="PROSITE" id="PS51257">
    <property type="entry name" value="PROKAR_LIPOPROTEIN"/>
    <property type="match status" value="1"/>
</dbReference>
<dbReference type="AlphaFoldDB" id="A0A1I0UBI8"/>
<organism evidence="4 5">
    <name type="scientific">Rhodococcoides kroppenstedtii</name>
    <dbReference type="NCBI Taxonomy" id="293050"/>
    <lineage>
        <taxon>Bacteria</taxon>
        <taxon>Bacillati</taxon>
        <taxon>Actinomycetota</taxon>
        <taxon>Actinomycetes</taxon>
        <taxon>Mycobacteriales</taxon>
        <taxon>Nocardiaceae</taxon>
        <taxon>Rhodococcoides</taxon>
    </lineage>
</organism>
<protein>
    <submittedName>
        <fullName evidence="4">Iron complex transport system substrate-binding protein</fullName>
    </submittedName>
</protein>
<dbReference type="InterPro" id="IPR002491">
    <property type="entry name" value="ABC_transptr_periplasmic_BD"/>
</dbReference>
<feature type="domain" description="Fe/B12 periplasmic-binding" evidence="3">
    <location>
        <begin position="61"/>
        <end position="346"/>
    </location>
</feature>
<dbReference type="Proteomes" id="UP000182054">
    <property type="component" value="Unassembled WGS sequence"/>
</dbReference>
<feature type="chain" id="PRO_5010176523" evidence="2">
    <location>
        <begin position="24"/>
        <end position="346"/>
    </location>
</feature>
<feature type="signal peptide" evidence="2">
    <location>
        <begin position="1"/>
        <end position="23"/>
    </location>
</feature>
<dbReference type="Pfam" id="PF01497">
    <property type="entry name" value="Peripla_BP_2"/>
    <property type="match status" value="1"/>
</dbReference>
<evidence type="ECO:0000313" key="4">
    <source>
        <dbReference type="EMBL" id="SFA61167.1"/>
    </source>
</evidence>
<dbReference type="SUPFAM" id="SSF53807">
    <property type="entry name" value="Helical backbone' metal receptor"/>
    <property type="match status" value="1"/>
</dbReference>
<gene>
    <name evidence="4" type="ORF">SAMN05444374_1178</name>
</gene>
<comment type="similarity">
    <text evidence="1">Belongs to the bacterial solute-binding protein 8 family.</text>
</comment>
<evidence type="ECO:0000313" key="5">
    <source>
        <dbReference type="Proteomes" id="UP000182054"/>
    </source>
</evidence>
<name>A0A1I0UBI8_9NOCA</name>
<dbReference type="PROSITE" id="PS50983">
    <property type="entry name" value="FE_B12_PBP"/>
    <property type="match status" value="1"/>
</dbReference>
<accession>A0A1I0UBI8</accession>
<dbReference type="Gene3D" id="3.40.50.1980">
    <property type="entry name" value="Nitrogenase molybdenum iron protein domain"/>
    <property type="match status" value="2"/>
</dbReference>
<keyword evidence="2" id="KW-0732">Signal</keyword>
<dbReference type="PANTHER" id="PTHR30535:SF7">
    <property type="entry name" value="IRON(III) DICITRATE-BINDING PROTEIN"/>
    <property type="match status" value="1"/>
</dbReference>